<organism evidence="3 4">
    <name type="scientific">Spongisporangium articulatum</name>
    <dbReference type="NCBI Taxonomy" id="3362603"/>
    <lineage>
        <taxon>Bacteria</taxon>
        <taxon>Bacillati</taxon>
        <taxon>Actinomycetota</taxon>
        <taxon>Actinomycetes</taxon>
        <taxon>Kineosporiales</taxon>
        <taxon>Kineosporiaceae</taxon>
        <taxon>Spongisporangium</taxon>
    </lineage>
</organism>
<keyword evidence="2" id="KW-0812">Transmembrane</keyword>
<sequence>MQAVRSVLSQYATFSGRARRSEFWWFGLFYLLVTWGLFIVAALLGAGAMALDDTLGTAVLVVALIVAIVVMIGLIVPSLAVQVRRLHDTGRSGWWLLLSFVPFGGIVVFVFTLLDSQPDNQYGPSPKYPGGLPGFGGGYPSPYPPQPYPAQQPGYGQPGYGQPGYGQPGYGQPGYGQPGYGQPGYGQQPPPSSYGQQPPQNPLPPQ</sequence>
<proteinExistence type="predicted"/>
<feature type="transmembrane region" description="Helical" evidence="2">
    <location>
        <begin position="23"/>
        <end position="51"/>
    </location>
</feature>
<feature type="compositionally biased region" description="Gly residues" evidence="1">
    <location>
        <begin position="156"/>
        <end position="184"/>
    </location>
</feature>
<dbReference type="Proteomes" id="UP001612915">
    <property type="component" value="Unassembled WGS sequence"/>
</dbReference>
<gene>
    <name evidence="3" type="ORF">ACIB24_04930</name>
</gene>
<dbReference type="Pfam" id="PF05656">
    <property type="entry name" value="DUF805"/>
    <property type="match status" value="1"/>
</dbReference>
<dbReference type="InterPro" id="IPR008523">
    <property type="entry name" value="DUF805"/>
</dbReference>
<feature type="region of interest" description="Disordered" evidence="1">
    <location>
        <begin position="122"/>
        <end position="206"/>
    </location>
</feature>
<feature type="transmembrane region" description="Helical" evidence="2">
    <location>
        <begin position="57"/>
        <end position="81"/>
    </location>
</feature>
<name>A0ABW8AJ58_9ACTN</name>
<keyword evidence="2" id="KW-0472">Membrane</keyword>
<keyword evidence="4" id="KW-1185">Reference proteome</keyword>
<evidence type="ECO:0000313" key="4">
    <source>
        <dbReference type="Proteomes" id="UP001612915"/>
    </source>
</evidence>
<dbReference type="PANTHER" id="PTHR34980">
    <property type="entry name" value="INNER MEMBRANE PROTEIN-RELATED-RELATED"/>
    <property type="match status" value="1"/>
</dbReference>
<dbReference type="PANTHER" id="PTHR34980:SF2">
    <property type="entry name" value="INNER MEMBRANE PROTEIN YHAH-RELATED"/>
    <property type="match status" value="1"/>
</dbReference>
<evidence type="ECO:0000313" key="3">
    <source>
        <dbReference type="EMBL" id="MFI7586399.1"/>
    </source>
</evidence>
<reference evidence="3 4" key="1">
    <citation type="submission" date="2024-10" db="EMBL/GenBank/DDBJ databases">
        <title>The Natural Products Discovery Center: Release of the First 8490 Sequenced Strains for Exploring Actinobacteria Biosynthetic Diversity.</title>
        <authorList>
            <person name="Kalkreuter E."/>
            <person name="Kautsar S.A."/>
            <person name="Yang D."/>
            <person name="Bader C.D."/>
            <person name="Teijaro C.N."/>
            <person name="Fluegel L."/>
            <person name="Davis C.M."/>
            <person name="Simpson J.R."/>
            <person name="Lauterbach L."/>
            <person name="Steele A.D."/>
            <person name="Gui C."/>
            <person name="Meng S."/>
            <person name="Li G."/>
            <person name="Viehrig K."/>
            <person name="Ye F."/>
            <person name="Su P."/>
            <person name="Kiefer A.F."/>
            <person name="Nichols A."/>
            <person name="Cepeda A.J."/>
            <person name="Yan W."/>
            <person name="Fan B."/>
            <person name="Jiang Y."/>
            <person name="Adhikari A."/>
            <person name="Zheng C.-J."/>
            <person name="Schuster L."/>
            <person name="Cowan T.M."/>
            <person name="Smanski M.J."/>
            <person name="Chevrette M.G."/>
            <person name="De Carvalho L.P.S."/>
            <person name="Shen B."/>
        </authorList>
    </citation>
    <scope>NUCLEOTIDE SEQUENCE [LARGE SCALE GENOMIC DNA]</scope>
    <source>
        <strain evidence="3 4">NPDC049639</strain>
    </source>
</reference>
<comment type="caution">
    <text evidence="3">The sequence shown here is derived from an EMBL/GenBank/DDBJ whole genome shotgun (WGS) entry which is preliminary data.</text>
</comment>
<accession>A0ABW8AJ58</accession>
<dbReference type="EMBL" id="JBITLV010000001">
    <property type="protein sequence ID" value="MFI7586399.1"/>
    <property type="molecule type" value="Genomic_DNA"/>
</dbReference>
<evidence type="ECO:0000256" key="1">
    <source>
        <dbReference type="SAM" id="MobiDB-lite"/>
    </source>
</evidence>
<feature type="compositionally biased region" description="Pro residues" evidence="1">
    <location>
        <begin position="141"/>
        <end position="150"/>
    </location>
</feature>
<feature type="transmembrane region" description="Helical" evidence="2">
    <location>
        <begin position="93"/>
        <end position="114"/>
    </location>
</feature>
<dbReference type="RefSeq" id="WP_398276772.1">
    <property type="nucleotide sequence ID" value="NZ_JBITLV010000001.1"/>
</dbReference>
<evidence type="ECO:0000256" key="2">
    <source>
        <dbReference type="SAM" id="Phobius"/>
    </source>
</evidence>
<protein>
    <submittedName>
        <fullName evidence="3">DUF805 domain-containing protein</fullName>
    </submittedName>
</protein>
<keyword evidence="2" id="KW-1133">Transmembrane helix</keyword>